<reference evidence="1" key="1">
    <citation type="submission" date="2017-05" db="UniProtKB">
        <authorList>
            <consortium name="EnsemblMetazoa"/>
        </authorList>
    </citation>
    <scope>IDENTIFICATION</scope>
</reference>
<dbReference type="EnsemblMetazoa" id="Aqu2.1.13066_001">
    <property type="protein sequence ID" value="Aqu2.1.13066_001"/>
    <property type="gene ID" value="Aqu2.1.13066"/>
</dbReference>
<dbReference type="AlphaFoldDB" id="A0A1X7TEM6"/>
<dbReference type="InParanoid" id="A0A1X7TEM6"/>
<evidence type="ECO:0000313" key="1">
    <source>
        <dbReference type="EnsemblMetazoa" id="Aqu2.1.13066_001"/>
    </source>
</evidence>
<organism evidence="1">
    <name type="scientific">Amphimedon queenslandica</name>
    <name type="common">Sponge</name>
    <dbReference type="NCBI Taxonomy" id="400682"/>
    <lineage>
        <taxon>Eukaryota</taxon>
        <taxon>Metazoa</taxon>
        <taxon>Porifera</taxon>
        <taxon>Demospongiae</taxon>
        <taxon>Heteroscleromorpha</taxon>
        <taxon>Haplosclerida</taxon>
        <taxon>Niphatidae</taxon>
        <taxon>Amphimedon</taxon>
    </lineage>
</organism>
<sequence>LYSSLLSFAAGMESIIVSQYQCWSFLQYYCFFIFDTIRLVDLCIVQWWYYSSIRNSSSYQTLTSQEKVLKRGHKRRVPSCCIL</sequence>
<accession>A0A1X7TEM6</accession>
<protein>
    <submittedName>
        <fullName evidence="1">Uncharacterized protein</fullName>
    </submittedName>
</protein>
<proteinExistence type="predicted"/>
<name>A0A1X7TEM6_AMPQE</name>